<organism evidence="1 2">
    <name type="scientific">Portunus trituberculatus</name>
    <name type="common">Swimming crab</name>
    <name type="synonym">Neptunus trituberculatus</name>
    <dbReference type="NCBI Taxonomy" id="210409"/>
    <lineage>
        <taxon>Eukaryota</taxon>
        <taxon>Metazoa</taxon>
        <taxon>Ecdysozoa</taxon>
        <taxon>Arthropoda</taxon>
        <taxon>Crustacea</taxon>
        <taxon>Multicrustacea</taxon>
        <taxon>Malacostraca</taxon>
        <taxon>Eumalacostraca</taxon>
        <taxon>Eucarida</taxon>
        <taxon>Decapoda</taxon>
        <taxon>Pleocyemata</taxon>
        <taxon>Brachyura</taxon>
        <taxon>Eubrachyura</taxon>
        <taxon>Portunoidea</taxon>
        <taxon>Portunidae</taxon>
        <taxon>Portuninae</taxon>
        <taxon>Portunus</taxon>
    </lineage>
</organism>
<evidence type="ECO:0000313" key="2">
    <source>
        <dbReference type="Proteomes" id="UP000324222"/>
    </source>
</evidence>
<dbReference type="Proteomes" id="UP000324222">
    <property type="component" value="Unassembled WGS sequence"/>
</dbReference>
<evidence type="ECO:0000313" key="1">
    <source>
        <dbReference type="EMBL" id="MPC78754.1"/>
    </source>
</evidence>
<protein>
    <submittedName>
        <fullName evidence="1">Uncharacterized protein</fullName>
    </submittedName>
</protein>
<reference evidence="1 2" key="1">
    <citation type="submission" date="2019-05" db="EMBL/GenBank/DDBJ databases">
        <title>Another draft genome of Portunus trituberculatus and its Hox gene families provides insights of decapod evolution.</title>
        <authorList>
            <person name="Jeong J.-H."/>
            <person name="Song I."/>
            <person name="Kim S."/>
            <person name="Choi T."/>
            <person name="Kim D."/>
            <person name="Ryu S."/>
            <person name="Kim W."/>
        </authorList>
    </citation>
    <scope>NUCLEOTIDE SEQUENCE [LARGE SCALE GENOMIC DNA]</scope>
    <source>
        <tissue evidence="1">Muscle</tissue>
    </source>
</reference>
<name>A0A5B7IDI4_PORTR</name>
<keyword evidence="2" id="KW-1185">Reference proteome</keyword>
<sequence>MQRTGLFVFSSLLGGGNDTLATSTPRQPAWRGCSSRLWCGEGAGYGYRLLAPPASPTDT</sequence>
<accession>A0A5B7IDI4</accession>
<dbReference type="AlphaFoldDB" id="A0A5B7IDI4"/>
<gene>
    <name evidence="1" type="ORF">E2C01_073251</name>
</gene>
<dbReference type="EMBL" id="VSRR010049274">
    <property type="protein sequence ID" value="MPC78754.1"/>
    <property type="molecule type" value="Genomic_DNA"/>
</dbReference>
<proteinExistence type="predicted"/>
<comment type="caution">
    <text evidence="1">The sequence shown here is derived from an EMBL/GenBank/DDBJ whole genome shotgun (WGS) entry which is preliminary data.</text>
</comment>